<reference evidence="2" key="1">
    <citation type="submission" date="2020-07" db="EMBL/GenBank/DDBJ databases">
        <title>Chryseobacterium sp. CX-624.</title>
        <authorList>
            <person name="Yang C."/>
        </authorList>
    </citation>
    <scope>NUCLEOTIDE SEQUENCE</scope>
    <source>
        <strain evidence="2">CX-624</strain>
    </source>
</reference>
<reference evidence="1" key="4">
    <citation type="submission" date="2020-07" db="EMBL/GenBank/DDBJ databases">
        <authorList>
            <person name="Yang C."/>
        </authorList>
    </citation>
    <scope>NUCLEOTIDE SEQUENCE</scope>
    <source>
        <strain evidence="1">Cx-624</strain>
    </source>
</reference>
<keyword evidence="4" id="KW-1185">Reference proteome</keyword>
<dbReference type="KEGG" id="cbau:H1R16_06670"/>
<proteinExistence type="predicted"/>
<reference evidence="3" key="2">
    <citation type="submission" date="2020-07" db="EMBL/GenBank/DDBJ databases">
        <title>Chryseobacterium sp.cx-624.</title>
        <authorList>
            <person name="Yang C."/>
        </authorList>
    </citation>
    <scope>NUCLEOTIDE SEQUENCE [LARGE SCALE GENOMIC DNA]</scope>
    <source>
        <strain evidence="3">cx-624</strain>
    </source>
</reference>
<dbReference type="AlphaFoldDB" id="A0A7D7QXE2"/>
<name>A0A7D7QXE2_9FLAO</name>
<sequence length="176" mass="20239">MKICFIENGSITVDEEVVFQEDLPHFNDFAKAAYKKFSFDYPKFHKMDALSKLAFMASEMVLRDEENKNTALVFANRSSSLDTDMKYQESISSAENYFPSPAVFVYTLPNICLGEISIRHQLQTENAFFVTDEFDEDFMNLYAGQLLKSGKAEQVLCGWVELYGENYKGFVYLLTL</sequence>
<evidence type="ECO:0000313" key="2">
    <source>
        <dbReference type="EMBL" id="QMS99590.1"/>
    </source>
</evidence>
<dbReference type="Proteomes" id="UP000539710">
    <property type="component" value="Unassembled WGS sequence"/>
</dbReference>
<reference evidence="4" key="3">
    <citation type="submission" date="2020-07" db="EMBL/GenBank/DDBJ databases">
        <title>Flavobacterium sp. xlx-214.</title>
        <authorList>
            <person name="Yang C."/>
        </authorList>
    </citation>
    <scope>NUCLEOTIDE SEQUENCE [LARGE SCALE GENOMIC DNA]</scope>
    <source>
        <strain evidence="4">CX-624</strain>
    </source>
</reference>
<evidence type="ECO:0000313" key="4">
    <source>
        <dbReference type="Proteomes" id="UP000539710"/>
    </source>
</evidence>
<organism evidence="2 3">
    <name type="scientific">Marnyiella aurantia</name>
    <dbReference type="NCBI Taxonomy" id="2758037"/>
    <lineage>
        <taxon>Bacteria</taxon>
        <taxon>Pseudomonadati</taxon>
        <taxon>Bacteroidota</taxon>
        <taxon>Flavobacteriia</taxon>
        <taxon>Flavobacteriales</taxon>
        <taxon>Weeksellaceae</taxon>
        <taxon>Marnyiella</taxon>
    </lineage>
</organism>
<evidence type="ECO:0000313" key="1">
    <source>
        <dbReference type="EMBL" id="MBA5247259.1"/>
    </source>
</evidence>
<dbReference type="EMBL" id="CP059472">
    <property type="protein sequence ID" value="QMS99590.1"/>
    <property type="molecule type" value="Genomic_DNA"/>
</dbReference>
<protein>
    <submittedName>
        <fullName evidence="2">3-oxoacyl-ACP synthase</fullName>
    </submittedName>
</protein>
<dbReference type="Proteomes" id="UP000515349">
    <property type="component" value="Chromosome"/>
</dbReference>
<dbReference type="EMBL" id="JACEUX010000002">
    <property type="protein sequence ID" value="MBA5247259.1"/>
    <property type="molecule type" value="Genomic_DNA"/>
</dbReference>
<accession>A0A7D7QXE2</accession>
<evidence type="ECO:0000313" key="3">
    <source>
        <dbReference type="Proteomes" id="UP000515349"/>
    </source>
</evidence>
<gene>
    <name evidence="2" type="ORF">H1R16_06670</name>
    <name evidence="1" type="ORF">H2507_08770</name>
</gene>